<dbReference type="InterPro" id="IPR029765">
    <property type="entry name" value="Mev_diP_decarb"/>
</dbReference>
<dbReference type="PANTHER" id="PTHR10977:SF3">
    <property type="entry name" value="DIPHOSPHOMEVALONATE DECARBOXYLASE"/>
    <property type="match status" value="1"/>
</dbReference>
<evidence type="ECO:0000256" key="2">
    <source>
        <dbReference type="ARBA" id="ARBA00012296"/>
    </source>
</evidence>
<dbReference type="SUPFAM" id="SSF54211">
    <property type="entry name" value="Ribosomal protein S5 domain 2-like"/>
    <property type="match status" value="1"/>
</dbReference>
<dbReference type="InterPro" id="IPR020568">
    <property type="entry name" value="Ribosomal_Su5_D2-typ_SF"/>
</dbReference>
<evidence type="ECO:0000256" key="3">
    <source>
        <dbReference type="ARBA" id="ARBA00022516"/>
    </source>
</evidence>
<dbReference type="InParanoid" id="A0A1I2F3I8"/>
<dbReference type="InterPro" id="IPR014721">
    <property type="entry name" value="Ribsml_uS5_D2-typ_fold_subgr"/>
</dbReference>
<dbReference type="eggNOG" id="COG3407">
    <property type="taxonomic scope" value="Bacteria"/>
</dbReference>
<dbReference type="NCBIfam" id="TIGR01240">
    <property type="entry name" value="mevDPdecarb"/>
    <property type="match status" value="1"/>
</dbReference>
<dbReference type="STRING" id="385682.SAMN05444380_12629"/>
<gene>
    <name evidence="10" type="ORF">SAMN05444380_12629</name>
</gene>
<dbReference type="Pfam" id="PF18376">
    <property type="entry name" value="MDD_C"/>
    <property type="match status" value="1"/>
</dbReference>
<proteinExistence type="inferred from homology"/>
<dbReference type="OrthoDB" id="5498344at2"/>
<evidence type="ECO:0000259" key="9">
    <source>
        <dbReference type="Pfam" id="PF22700"/>
    </source>
</evidence>
<dbReference type="SUPFAM" id="SSF55060">
    <property type="entry name" value="GHMP Kinase, C-terminal domain"/>
    <property type="match status" value="1"/>
</dbReference>
<sequence>MNTSQPIYSATWQSPSNLAIVKYWGKKGQQQPINPSVSFSLSKAVTTTTVELILNDNRGTFSFYLNNEEKLSFRDKIQRFLNHLGHEIPFIQQYHLRINSSNTFPHSSGIASSASAMSALAFCLADLHQQVNPEEKISRQTISSWARIGSGSAARSVFGGWNLWGKLPEIPESSDFYAIQLTDKIHPLFQTIQDDILIVSGKRKSISSSAGHDLMHGHPYQQGRIKQAHNNTFLLLQYLENGDWEGFSNLAENEALSLHALMMSSNPAYTLMLPNSLALINKIKAFRQKSGLPVTFTLDAGPNIHLLYPREVKNKIKTWEEEELKPLCENETIICDHIGEGPRKIN</sequence>
<dbReference type="RefSeq" id="WP_010528021.1">
    <property type="nucleotide sequence ID" value="NZ_AFSL01000069.1"/>
</dbReference>
<dbReference type="Gene3D" id="3.30.230.10">
    <property type="match status" value="1"/>
</dbReference>
<evidence type="ECO:0000313" key="10">
    <source>
        <dbReference type="EMBL" id="SFE99942.1"/>
    </source>
</evidence>
<evidence type="ECO:0000313" key="11">
    <source>
        <dbReference type="Proteomes" id="UP000181976"/>
    </source>
</evidence>
<feature type="domain" description="Diphosphomevalonate decarboxylase-like N-terminal" evidence="9">
    <location>
        <begin position="15"/>
        <end position="166"/>
    </location>
</feature>
<dbReference type="AlphaFoldDB" id="A0A1I2F3I8"/>
<dbReference type="Proteomes" id="UP000181976">
    <property type="component" value="Unassembled WGS sequence"/>
</dbReference>
<evidence type="ECO:0000256" key="1">
    <source>
        <dbReference type="ARBA" id="ARBA00008831"/>
    </source>
</evidence>
<evidence type="ECO:0000256" key="6">
    <source>
        <dbReference type="ARBA" id="ARBA00023098"/>
    </source>
</evidence>
<dbReference type="InterPro" id="IPR041431">
    <property type="entry name" value="Mvd1_C"/>
</dbReference>
<organism evidence="10 11">
    <name type="scientific">Thermophagus xiamenensis</name>
    <dbReference type="NCBI Taxonomy" id="385682"/>
    <lineage>
        <taxon>Bacteria</taxon>
        <taxon>Pseudomonadati</taxon>
        <taxon>Bacteroidota</taxon>
        <taxon>Bacteroidia</taxon>
        <taxon>Marinilabiliales</taxon>
        <taxon>Marinilabiliaceae</taxon>
        <taxon>Thermophagus</taxon>
    </lineage>
</organism>
<dbReference type="Pfam" id="PF22700">
    <property type="entry name" value="MVD-like_N"/>
    <property type="match status" value="1"/>
</dbReference>
<protein>
    <recommendedName>
        <fullName evidence="2">diphosphomevalonate decarboxylase</fullName>
        <ecNumber evidence="2">4.1.1.33</ecNumber>
    </recommendedName>
</protein>
<dbReference type="GO" id="GO:0019287">
    <property type="term" value="P:isopentenyl diphosphate biosynthetic process, mevalonate pathway"/>
    <property type="evidence" value="ECO:0007669"/>
    <property type="project" value="InterPro"/>
</dbReference>
<comment type="similarity">
    <text evidence="1">Belongs to the diphosphomevalonate decarboxylase family.</text>
</comment>
<dbReference type="InterPro" id="IPR005935">
    <property type="entry name" value="Mev_decarb"/>
</dbReference>
<accession>A0A1I2F3I8</accession>
<keyword evidence="11" id="KW-1185">Reference proteome</keyword>
<dbReference type="GO" id="GO:0005829">
    <property type="term" value="C:cytosol"/>
    <property type="evidence" value="ECO:0007669"/>
    <property type="project" value="InterPro"/>
</dbReference>
<dbReference type="GO" id="GO:0005524">
    <property type="term" value="F:ATP binding"/>
    <property type="evidence" value="ECO:0007669"/>
    <property type="project" value="UniProtKB-KW"/>
</dbReference>
<dbReference type="Gene3D" id="3.30.70.890">
    <property type="entry name" value="GHMP kinase, C-terminal domain"/>
    <property type="match status" value="1"/>
</dbReference>
<keyword evidence="7" id="KW-0456">Lyase</keyword>
<feature type="domain" description="Mvd1 C-terminal" evidence="8">
    <location>
        <begin position="196"/>
        <end position="315"/>
    </location>
</feature>
<dbReference type="InterPro" id="IPR053859">
    <property type="entry name" value="MVD-like_N"/>
</dbReference>
<dbReference type="GO" id="GO:0004163">
    <property type="term" value="F:diphosphomevalonate decarboxylase activity"/>
    <property type="evidence" value="ECO:0007669"/>
    <property type="project" value="UniProtKB-EC"/>
</dbReference>
<evidence type="ECO:0000256" key="7">
    <source>
        <dbReference type="ARBA" id="ARBA00023239"/>
    </source>
</evidence>
<evidence type="ECO:0000259" key="8">
    <source>
        <dbReference type="Pfam" id="PF18376"/>
    </source>
</evidence>
<evidence type="ECO:0000256" key="5">
    <source>
        <dbReference type="ARBA" id="ARBA00022840"/>
    </source>
</evidence>
<dbReference type="PANTHER" id="PTHR10977">
    <property type="entry name" value="DIPHOSPHOMEVALONATE DECARBOXYLASE"/>
    <property type="match status" value="1"/>
</dbReference>
<dbReference type="InterPro" id="IPR036554">
    <property type="entry name" value="GHMP_kinase_C_sf"/>
</dbReference>
<dbReference type="PIRSF" id="PIRSF015950">
    <property type="entry name" value="Mev_P_decrbx"/>
    <property type="match status" value="1"/>
</dbReference>
<keyword evidence="5" id="KW-0067">ATP-binding</keyword>
<name>A0A1I2F3I8_9BACT</name>
<dbReference type="EC" id="4.1.1.33" evidence="2"/>
<keyword evidence="3" id="KW-0444">Lipid biosynthesis</keyword>
<reference evidence="10 11" key="1">
    <citation type="submission" date="2016-10" db="EMBL/GenBank/DDBJ databases">
        <authorList>
            <person name="de Groot N.N."/>
        </authorList>
    </citation>
    <scope>NUCLEOTIDE SEQUENCE [LARGE SCALE GENOMIC DNA]</scope>
    <source>
        <strain evidence="10 11">DSM 19012</strain>
    </source>
</reference>
<keyword evidence="4" id="KW-0547">Nucleotide-binding</keyword>
<keyword evidence="6" id="KW-0443">Lipid metabolism</keyword>
<evidence type="ECO:0000256" key="4">
    <source>
        <dbReference type="ARBA" id="ARBA00022741"/>
    </source>
</evidence>
<dbReference type="EMBL" id="FONA01000026">
    <property type="protein sequence ID" value="SFE99942.1"/>
    <property type="molecule type" value="Genomic_DNA"/>
</dbReference>